<evidence type="ECO:0000259" key="1">
    <source>
        <dbReference type="Pfam" id="PF03807"/>
    </source>
</evidence>
<dbReference type="PANTHER" id="PTHR40459:SF1">
    <property type="entry name" value="CONSERVED HYPOTHETICAL ALANINE AND LEUCINE RICH PROTEIN"/>
    <property type="match status" value="1"/>
</dbReference>
<dbReference type="Proteomes" id="UP000007435">
    <property type="component" value="Chromosome"/>
</dbReference>
<dbReference type="AlphaFoldDB" id="E4RTT1"/>
<reference evidence="3 4" key="2">
    <citation type="journal article" date="2011" name="Stand. Genomic Sci.">
        <title>Complete genome sequence of Leadbetterella byssophila type strain (4M15).</title>
        <authorList>
            <person name="Abt B."/>
            <person name="Teshima H."/>
            <person name="Lucas S."/>
            <person name="Lapidus A."/>
            <person name="Del Rio T.G."/>
            <person name="Nolan M."/>
            <person name="Tice H."/>
            <person name="Cheng J.F."/>
            <person name="Pitluck S."/>
            <person name="Liolios K."/>
            <person name="Pagani I."/>
            <person name="Ivanova N."/>
            <person name="Mavromatis K."/>
            <person name="Pati A."/>
            <person name="Tapia R."/>
            <person name="Han C."/>
            <person name="Goodwin L."/>
            <person name="Chen A."/>
            <person name="Palaniappan K."/>
            <person name="Land M."/>
            <person name="Hauser L."/>
            <person name="Chang Y.J."/>
            <person name="Jeffries C.D."/>
            <person name="Rohde M."/>
            <person name="Goker M."/>
            <person name="Tindall B.J."/>
            <person name="Detter J.C."/>
            <person name="Woyke T."/>
            <person name="Bristow J."/>
            <person name="Eisen J.A."/>
            <person name="Markowitz V."/>
            <person name="Hugenholtz P."/>
            <person name="Klenk H.P."/>
            <person name="Kyrpides N.C."/>
        </authorList>
    </citation>
    <scope>NUCLEOTIDE SEQUENCE [LARGE SCALE GENOMIC DNA]</scope>
    <source>
        <strain evidence="4">DSM 17132 / JCM 16389 / KACC 11308 / NBRC 106382 / 4M15</strain>
    </source>
</reference>
<dbReference type="InterPro" id="IPR028939">
    <property type="entry name" value="P5C_Rdtase_cat_N"/>
</dbReference>
<organism evidence="3 4">
    <name type="scientific">Leadbetterella byssophila (strain DSM 17132 / JCM 16389 / KACC 11308 / NBRC 106382 / 4M15)</name>
    <dbReference type="NCBI Taxonomy" id="649349"/>
    <lineage>
        <taxon>Bacteria</taxon>
        <taxon>Pseudomonadati</taxon>
        <taxon>Bacteroidota</taxon>
        <taxon>Cytophagia</taxon>
        <taxon>Cytophagales</taxon>
        <taxon>Leadbetterellaceae</taxon>
        <taxon>Leadbetterella</taxon>
    </lineage>
</organism>
<dbReference type="eggNOG" id="COG5495">
    <property type="taxonomic scope" value="Bacteria"/>
</dbReference>
<evidence type="ECO:0000313" key="4">
    <source>
        <dbReference type="Proteomes" id="UP000007435"/>
    </source>
</evidence>
<evidence type="ECO:0000313" key="3">
    <source>
        <dbReference type="EMBL" id="ADQ17805.1"/>
    </source>
</evidence>
<protein>
    <recommendedName>
        <fullName evidence="5">DUF2520 domain-containing protein</fullName>
    </recommendedName>
</protein>
<dbReference type="OrthoDB" id="9810755at2"/>
<dbReference type="InterPro" id="IPR037108">
    <property type="entry name" value="TM1727-like_C_sf"/>
</dbReference>
<dbReference type="Gene3D" id="1.10.1040.20">
    <property type="entry name" value="ProC-like, C-terminal domain"/>
    <property type="match status" value="1"/>
</dbReference>
<dbReference type="EMBL" id="CP002305">
    <property type="protein sequence ID" value="ADQ17805.1"/>
    <property type="molecule type" value="Genomic_DNA"/>
</dbReference>
<dbReference type="SUPFAM" id="SSF51735">
    <property type="entry name" value="NAD(P)-binding Rossmann-fold domains"/>
    <property type="match status" value="1"/>
</dbReference>
<dbReference type="SUPFAM" id="SSF48179">
    <property type="entry name" value="6-phosphogluconate dehydrogenase C-terminal domain-like"/>
    <property type="match status" value="1"/>
</dbReference>
<feature type="domain" description="Pyrroline-5-carboxylate reductase catalytic N-terminal" evidence="1">
    <location>
        <begin position="3"/>
        <end position="89"/>
    </location>
</feature>
<keyword evidence="4" id="KW-1185">Reference proteome</keyword>
<proteinExistence type="predicted"/>
<dbReference type="HOGENOM" id="CLU_055635_1_1_10"/>
<name>E4RTT1_LEAB4</name>
<dbReference type="InterPro" id="IPR008927">
    <property type="entry name" value="6-PGluconate_DH-like_C_sf"/>
</dbReference>
<dbReference type="RefSeq" id="WP_013408851.1">
    <property type="nucleotide sequence ID" value="NC_014655.1"/>
</dbReference>
<dbReference type="KEGG" id="lby:Lbys_2109"/>
<dbReference type="PANTHER" id="PTHR40459">
    <property type="entry name" value="CONSERVED HYPOTHETICAL ALANINE AND LEUCINE RICH PROTEIN"/>
    <property type="match status" value="1"/>
</dbReference>
<reference key="1">
    <citation type="submission" date="2010-11" db="EMBL/GenBank/DDBJ databases">
        <title>The complete genome of Leadbetterella byssophila DSM 17132.</title>
        <authorList>
            <consortium name="US DOE Joint Genome Institute (JGI-PGF)"/>
            <person name="Lucas S."/>
            <person name="Copeland A."/>
            <person name="Lapidus A."/>
            <person name="Glavina del Rio T."/>
            <person name="Dalin E."/>
            <person name="Tice H."/>
            <person name="Bruce D."/>
            <person name="Goodwin L."/>
            <person name="Pitluck S."/>
            <person name="Kyrpides N."/>
            <person name="Mavromatis K."/>
            <person name="Ivanova N."/>
            <person name="Teshima H."/>
            <person name="Brettin T."/>
            <person name="Detter J.C."/>
            <person name="Han C."/>
            <person name="Tapia R."/>
            <person name="Land M."/>
            <person name="Hauser L."/>
            <person name="Markowitz V."/>
            <person name="Cheng J.-F."/>
            <person name="Hugenholtz P."/>
            <person name="Woyke T."/>
            <person name="Wu D."/>
            <person name="Tindall B."/>
            <person name="Pomrenke H.G."/>
            <person name="Brambilla E."/>
            <person name="Klenk H.-P."/>
            <person name="Eisen J.A."/>
        </authorList>
    </citation>
    <scope>NUCLEOTIDE SEQUENCE [LARGE SCALE GENOMIC DNA]</scope>
    <source>
        <strain>DSM 17132</strain>
    </source>
</reference>
<dbReference type="InterPro" id="IPR018931">
    <property type="entry name" value="DUF2520"/>
</dbReference>
<dbReference type="InterPro" id="IPR036291">
    <property type="entry name" value="NAD(P)-bd_dom_sf"/>
</dbReference>
<sequence>MNISIIGSGNVAWHLAKAFEQRGVAVNEIYSRDIRKAESLADVLYAAKVVSNLDFTRSKSEVFFLCVSDDAIATVAEAIRLPEEAILVHTSGAKPIDELFVATSPYHGGRVNCGVFYPLQTFSKDVPVDFSKTPILVESDDSRLMSLAKKLSNKVVKADSRERLIYHVGAVFSCNFVNHLWALSKEILESEGLSFEMLKPLIQETFKKMLQSEHPAEVQTGPAVRRDRKTMAAHQAFLEDDEDLLKVYTTLSESISDWHRSD</sequence>
<accession>E4RTT1</accession>
<evidence type="ECO:0008006" key="5">
    <source>
        <dbReference type="Google" id="ProtNLM"/>
    </source>
</evidence>
<dbReference type="STRING" id="649349.Lbys_2109"/>
<dbReference type="Pfam" id="PF03807">
    <property type="entry name" value="F420_oxidored"/>
    <property type="match status" value="1"/>
</dbReference>
<feature type="domain" description="DUF2520" evidence="2">
    <location>
        <begin position="140"/>
        <end position="255"/>
    </location>
</feature>
<gene>
    <name evidence="3" type="ordered locus">Lbys_2109</name>
</gene>
<evidence type="ECO:0000259" key="2">
    <source>
        <dbReference type="Pfam" id="PF10728"/>
    </source>
</evidence>
<dbReference type="Gene3D" id="3.40.50.720">
    <property type="entry name" value="NAD(P)-binding Rossmann-like Domain"/>
    <property type="match status" value="1"/>
</dbReference>
<dbReference type="Pfam" id="PF10728">
    <property type="entry name" value="DUF2520"/>
    <property type="match status" value="1"/>
</dbReference>